<dbReference type="PROSITE" id="PS50893">
    <property type="entry name" value="ABC_TRANSPORTER_2"/>
    <property type="match status" value="1"/>
</dbReference>
<evidence type="ECO:0000256" key="5">
    <source>
        <dbReference type="SAM" id="MobiDB-lite"/>
    </source>
</evidence>
<dbReference type="InterPro" id="IPR027417">
    <property type="entry name" value="P-loop_NTPase"/>
</dbReference>
<dbReference type="InterPro" id="IPR003593">
    <property type="entry name" value="AAA+_ATPase"/>
</dbReference>
<comment type="similarity">
    <text evidence="1">Belongs to the ABC transporter superfamily.</text>
</comment>
<dbReference type="PANTHER" id="PTHR43335:SF4">
    <property type="entry name" value="ABC TRANSPORTER, ATP-BINDING PROTEIN"/>
    <property type="match status" value="1"/>
</dbReference>
<sequence length="319" mass="34036">MIEVHELTKRYGERTAVDRLSFAVRPGRVTGFLGPNGAGKSTTMRLVLGLDTPSGGSSWIGGRPYRSLPAPLCAVGSLLDAKGVHGGRSARAHLAGLAAANRLPRRRVDEVLELVGLDPATAGRRTRGFSLGMGQRLGIAAALLGDPEVLMLDEPVNGLDTDGIRWIRELMKSLAAEGRTVFLSSHLMSELELTVEQLIIIGRGRLLADTPMRDFIERHSQAGALVRSPEPERLREVLVAAGATVRPDARGGWLATGPSAAAIGELARANDLTLSELTPHRSSLEEVYTAMVASATEYRGRAEERGRAAGRRDTGEAGE</sequence>
<comment type="caution">
    <text evidence="7">The sequence shown here is derived from an EMBL/GenBank/DDBJ whole genome shotgun (WGS) entry which is preliminary data.</text>
</comment>
<dbReference type="SMART" id="SM00382">
    <property type="entry name" value="AAA"/>
    <property type="match status" value="1"/>
</dbReference>
<gene>
    <name evidence="7" type="ORF">RM844_24730</name>
</gene>
<proteinExistence type="inferred from homology"/>
<dbReference type="PANTHER" id="PTHR43335">
    <property type="entry name" value="ABC TRANSPORTER, ATP-BINDING PROTEIN"/>
    <property type="match status" value="1"/>
</dbReference>
<evidence type="ECO:0000256" key="3">
    <source>
        <dbReference type="ARBA" id="ARBA00022741"/>
    </source>
</evidence>
<evidence type="ECO:0000256" key="4">
    <source>
        <dbReference type="ARBA" id="ARBA00022840"/>
    </source>
</evidence>
<dbReference type="GO" id="GO:0005524">
    <property type="term" value="F:ATP binding"/>
    <property type="evidence" value="ECO:0007669"/>
    <property type="project" value="UniProtKB-KW"/>
</dbReference>
<keyword evidence="3" id="KW-0547">Nucleotide-binding</keyword>
<feature type="region of interest" description="Disordered" evidence="5">
    <location>
        <begin position="298"/>
        <end position="319"/>
    </location>
</feature>
<accession>A0ABU2JWW4</accession>
<evidence type="ECO:0000313" key="8">
    <source>
        <dbReference type="Proteomes" id="UP001183410"/>
    </source>
</evidence>
<evidence type="ECO:0000313" key="7">
    <source>
        <dbReference type="EMBL" id="MDT0269491.1"/>
    </source>
</evidence>
<name>A0ABU2JWW4_9ACTN</name>
<feature type="domain" description="ABC transporter" evidence="6">
    <location>
        <begin position="2"/>
        <end position="228"/>
    </location>
</feature>
<keyword evidence="2" id="KW-0813">Transport</keyword>
<protein>
    <submittedName>
        <fullName evidence="7">ATP-binding cassette domain-containing protein</fullName>
    </submittedName>
</protein>
<reference evidence="8" key="1">
    <citation type="submission" date="2023-07" db="EMBL/GenBank/DDBJ databases">
        <title>30 novel species of actinomycetes from the DSMZ collection.</title>
        <authorList>
            <person name="Nouioui I."/>
        </authorList>
    </citation>
    <scope>NUCLEOTIDE SEQUENCE [LARGE SCALE GENOMIC DNA]</scope>
    <source>
        <strain evidence="8">DSM 44915</strain>
    </source>
</reference>
<keyword evidence="8" id="KW-1185">Reference proteome</keyword>
<dbReference type="InterPro" id="IPR003439">
    <property type="entry name" value="ABC_transporter-like_ATP-bd"/>
</dbReference>
<dbReference type="Pfam" id="PF00005">
    <property type="entry name" value="ABC_tran"/>
    <property type="match status" value="1"/>
</dbReference>
<dbReference type="EMBL" id="JAVREO010000017">
    <property type="protein sequence ID" value="MDT0269491.1"/>
    <property type="molecule type" value="Genomic_DNA"/>
</dbReference>
<evidence type="ECO:0000256" key="2">
    <source>
        <dbReference type="ARBA" id="ARBA00022448"/>
    </source>
</evidence>
<dbReference type="SUPFAM" id="SSF52540">
    <property type="entry name" value="P-loop containing nucleoside triphosphate hydrolases"/>
    <property type="match status" value="1"/>
</dbReference>
<dbReference type="RefSeq" id="WP_311669573.1">
    <property type="nucleotide sequence ID" value="NZ_JAVREO010000017.1"/>
</dbReference>
<dbReference type="Gene3D" id="3.40.50.300">
    <property type="entry name" value="P-loop containing nucleotide triphosphate hydrolases"/>
    <property type="match status" value="1"/>
</dbReference>
<evidence type="ECO:0000259" key="6">
    <source>
        <dbReference type="PROSITE" id="PS50893"/>
    </source>
</evidence>
<dbReference type="Proteomes" id="UP001183410">
    <property type="component" value="Unassembled WGS sequence"/>
</dbReference>
<keyword evidence="4 7" id="KW-0067">ATP-binding</keyword>
<organism evidence="7 8">
    <name type="scientific">Streptomyces chisholmiae</name>
    <dbReference type="NCBI Taxonomy" id="3075540"/>
    <lineage>
        <taxon>Bacteria</taxon>
        <taxon>Bacillati</taxon>
        <taxon>Actinomycetota</taxon>
        <taxon>Actinomycetes</taxon>
        <taxon>Kitasatosporales</taxon>
        <taxon>Streptomycetaceae</taxon>
        <taxon>Streptomyces</taxon>
    </lineage>
</organism>
<evidence type="ECO:0000256" key="1">
    <source>
        <dbReference type="ARBA" id="ARBA00005417"/>
    </source>
</evidence>